<dbReference type="OrthoDB" id="9802793at2"/>
<feature type="domain" description="Amidohydrolase 3" evidence="2">
    <location>
        <begin position="300"/>
        <end position="401"/>
    </location>
</feature>
<comment type="caution">
    <text evidence="3">The sequence shown here is derived from an EMBL/GenBank/DDBJ whole genome shotgun (WGS) entry which is preliminary data.</text>
</comment>
<protein>
    <submittedName>
        <fullName evidence="3">Imidazolonepropionase</fullName>
    </submittedName>
</protein>
<feature type="chain" id="PRO_5012053042" evidence="1">
    <location>
        <begin position="19"/>
        <end position="430"/>
    </location>
</feature>
<organism evidence="3 4">
    <name type="scientific">Sphingomonas jeddahensis</name>
    <dbReference type="NCBI Taxonomy" id="1915074"/>
    <lineage>
        <taxon>Bacteria</taxon>
        <taxon>Pseudomonadati</taxon>
        <taxon>Pseudomonadota</taxon>
        <taxon>Alphaproteobacteria</taxon>
        <taxon>Sphingomonadales</taxon>
        <taxon>Sphingomonadaceae</taxon>
        <taxon>Sphingomonas</taxon>
    </lineage>
</organism>
<dbReference type="InterPro" id="IPR013108">
    <property type="entry name" value="Amidohydro_3"/>
</dbReference>
<dbReference type="Pfam" id="PF07969">
    <property type="entry name" value="Amidohydro_3"/>
    <property type="match status" value="1"/>
</dbReference>
<dbReference type="AlphaFoldDB" id="A0A1V2EUQ6"/>
<dbReference type="InterPro" id="IPR011059">
    <property type="entry name" value="Metal-dep_hydrolase_composite"/>
</dbReference>
<evidence type="ECO:0000259" key="2">
    <source>
        <dbReference type="Pfam" id="PF07969"/>
    </source>
</evidence>
<dbReference type="SUPFAM" id="SSF51556">
    <property type="entry name" value="Metallo-dependent hydrolases"/>
    <property type="match status" value="1"/>
</dbReference>
<accession>A0A1V2EUQ6</accession>
<dbReference type="InterPro" id="IPR032466">
    <property type="entry name" value="Metal_Hydrolase"/>
</dbReference>
<dbReference type="InterPro" id="IPR051781">
    <property type="entry name" value="Metallo-dep_Hydrolase"/>
</dbReference>
<dbReference type="RefSeq" id="WP_076743977.1">
    <property type="nucleotide sequence ID" value="NZ_MPSB01000004.1"/>
</dbReference>
<dbReference type="STRING" id="1915074.SPHI_11910"/>
<dbReference type="EMBL" id="MPSB01000004">
    <property type="protein sequence ID" value="ONF96406.1"/>
    <property type="molecule type" value="Genomic_DNA"/>
</dbReference>
<dbReference type="SUPFAM" id="SSF51338">
    <property type="entry name" value="Composite domain of metallo-dependent hydrolases"/>
    <property type="match status" value="1"/>
</dbReference>
<dbReference type="GO" id="GO:0016810">
    <property type="term" value="F:hydrolase activity, acting on carbon-nitrogen (but not peptide) bonds"/>
    <property type="evidence" value="ECO:0007669"/>
    <property type="project" value="InterPro"/>
</dbReference>
<proteinExistence type="predicted"/>
<feature type="signal peptide" evidence="1">
    <location>
        <begin position="1"/>
        <end position="18"/>
    </location>
</feature>
<reference evidence="3 4" key="1">
    <citation type="submission" date="2016-11" db="EMBL/GenBank/DDBJ databases">
        <title>Genome sequence of Sphingomonas jeddahensis G39.</title>
        <authorList>
            <person name="Poehlein A."/>
            <person name="Wuebbeler J.H."/>
            <person name="Steinbuechel A."/>
            <person name="Daniel R."/>
        </authorList>
    </citation>
    <scope>NUCLEOTIDE SEQUENCE [LARGE SCALE GENOMIC DNA]</scope>
    <source>
        <strain evidence="3 4">G39</strain>
    </source>
</reference>
<keyword evidence="1" id="KW-0732">Signal</keyword>
<name>A0A1V2EUQ6_9SPHN</name>
<sequence>MKRAFLLLATMLTSPAAAQTVAITNVTIAVGDGSEPVENGTLVFQNGRIVGASGTIAVPAGAEVIDGRGKWVSPGFVAGFSDLGITDAAGVSESNDAGARTAPFNAALDVSVAINPAEVKIANERLGGVTRALVAAEASNSIFAGEGAVIDLGDDPQAVTRSRAFQFVELGEGGGRLAGGSRPAAYAALRDAFTQAQDYRRNPAAFGGREKESLVKRGDAEALLRVLDGTVPLVVHVERASDILTVLALPREYPKLKLVLTGASEGWMVAREIAAARVPVIAAALADLPAQFEQLGATESNVGRMRAAGVQVALASTGNNGGEHNLRQYAGNLVAISKVPGHTGLTWGQALASITSGPAAALGMDGEIGSLRAGRRADVVLWDGDPLEIGSAPVSVWIDGRAQPMRSRQKALRDRYLVPTEGALPKAYER</sequence>
<dbReference type="Gene3D" id="3.20.20.140">
    <property type="entry name" value="Metal-dependent hydrolases"/>
    <property type="match status" value="1"/>
</dbReference>
<dbReference type="PANTHER" id="PTHR43135">
    <property type="entry name" value="ALPHA-D-RIBOSE 1-METHYLPHOSPHONATE 5-TRIPHOSPHATE DIPHOSPHATASE"/>
    <property type="match status" value="1"/>
</dbReference>
<evidence type="ECO:0000256" key="1">
    <source>
        <dbReference type="SAM" id="SignalP"/>
    </source>
</evidence>
<evidence type="ECO:0000313" key="3">
    <source>
        <dbReference type="EMBL" id="ONF96406.1"/>
    </source>
</evidence>
<dbReference type="PANTHER" id="PTHR43135:SF3">
    <property type="entry name" value="ALPHA-D-RIBOSE 1-METHYLPHOSPHONATE 5-TRIPHOSPHATE DIPHOSPHATASE"/>
    <property type="match status" value="1"/>
</dbReference>
<dbReference type="Proteomes" id="UP000188729">
    <property type="component" value="Unassembled WGS sequence"/>
</dbReference>
<keyword evidence="4" id="KW-1185">Reference proteome</keyword>
<dbReference type="Gene3D" id="2.30.40.10">
    <property type="entry name" value="Urease, subunit C, domain 1"/>
    <property type="match status" value="1"/>
</dbReference>
<gene>
    <name evidence="3" type="ORF">SPHI_11910</name>
</gene>
<evidence type="ECO:0000313" key="4">
    <source>
        <dbReference type="Proteomes" id="UP000188729"/>
    </source>
</evidence>